<dbReference type="eggNOG" id="COG2105">
    <property type="taxonomic scope" value="Bacteria"/>
</dbReference>
<dbReference type="AlphaFoldDB" id="A0A074MFZ3"/>
<evidence type="ECO:0000259" key="1">
    <source>
        <dbReference type="Pfam" id="PF06094"/>
    </source>
</evidence>
<dbReference type="OrthoDB" id="8538589at2"/>
<organism evidence="2 3">
    <name type="scientific">Tumebacillus flagellatus</name>
    <dbReference type="NCBI Taxonomy" id="1157490"/>
    <lineage>
        <taxon>Bacteria</taxon>
        <taxon>Bacillati</taxon>
        <taxon>Bacillota</taxon>
        <taxon>Bacilli</taxon>
        <taxon>Bacillales</taxon>
        <taxon>Alicyclobacillaceae</taxon>
        <taxon>Tumebacillus</taxon>
    </lineage>
</organism>
<gene>
    <name evidence="2" type="ORF">EL26_03620</name>
</gene>
<keyword evidence="2" id="KW-0808">Transferase</keyword>
<comment type="caution">
    <text evidence="2">The sequence shown here is derived from an EMBL/GenBank/DDBJ whole genome shotgun (WGS) entry which is preliminary data.</text>
</comment>
<keyword evidence="3" id="KW-1185">Reference proteome</keyword>
<dbReference type="RefSeq" id="WP_038084515.1">
    <property type="nucleotide sequence ID" value="NZ_JMIR01000003.1"/>
</dbReference>
<evidence type="ECO:0000313" key="2">
    <source>
        <dbReference type="EMBL" id="KEO84617.1"/>
    </source>
</evidence>
<feature type="domain" description="Gamma-glutamylcyclotransferase AIG2-like" evidence="1">
    <location>
        <begin position="4"/>
        <end position="122"/>
    </location>
</feature>
<dbReference type="STRING" id="1157490.EL26_03620"/>
<accession>A0A074MFZ3</accession>
<dbReference type="Proteomes" id="UP000027931">
    <property type="component" value="Unassembled WGS sequence"/>
</dbReference>
<dbReference type="InterPro" id="IPR013024">
    <property type="entry name" value="GGCT-like"/>
</dbReference>
<reference evidence="2 3" key="1">
    <citation type="journal article" date="2013" name="Int. J. Syst. Evol. Microbiol.">
        <title>Tumebacillus flagellatus sp. nov., an alpha-amylase/pullulanase-producing bacterium isolated from cassava wastewater.</title>
        <authorList>
            <person name="Wang Q."/>
            <person name="Xie N."/>
            <person name="Qin Y."/>
            <person name="Shen N."/>
            <person name="Zhu J."/>
            <person name="Mi H."/>
            <person name="Huang R."/>
        </authorList>
    </citation>
    <scope>NUCLEOTIDE SEQUENCE [LARGE SCALE GENOMIC DNA]</scope>
    <source>
        <strain evidence="2 3">GST4</strain>
    </source>
</reference>
<dbReference type="GO" id="GO:0016740">
    <property type="term" value="F:transferase activity"/>
    <property type="evidence" value="ECO:0007669"/>
    <property type="project" value="UniProtKB-KW"/>
</dbReference>
<proteinExistence type="predicted"/>
<dbReference type="InterPro" id="IPR009288">
    <property type="entry name" value="AIG2-like_dom"/>
</dbReference>
<dbReference type="EMBL" id="JMIR01000003">
    <property type="protein sequence ID" value="KEO84617.1"/>
    <property type="molecule type" value="Genomic_DNA"/>
</dbReference>
<dbReference type="InterPro" id="IPR036568">
    <property type="entry name" value="GGCT-like_sf"/>
</dbReference>
<dbReference type="CDD" id="cd06661">
    <property type="entry name" value="GGCT_like"/>
    <property type="match status" value="1"/>
</dbReference>
<sequence length="127" mass="14572">MFDVFVYGSVLAGERNHHHIAPFLKAVQPGTLRGRLYDTGNGYPALVLDDVNGYEVVGEWYLITGAGLKKFDELEEYFGPGHPDNEYDRVQVKDLHHNREGWVYVWHDSRGCREVASGSWRKHLGRE</sequence>
<name>A0A074MFZ3_9BACL</name>
<protein>
    <submittedName>
        <fullName evidence="2">Gamma-glutamyl cyclotransferase</fullName>
    </submittedName>
</protein>
<evidence type="ECO:0000313" key="3">
    <source>
        <dbReference type="Proteomes" id="UP000027931"/>
    </source>
</evidence>
<dbReference type="Gene3D" id="3.10.490.10">
    <property type="entry name" value="Gamma-glutamyl cyclotransferase-like"/>
    <property type="match status" value="1"/>
</dbReference>
<dbReference type="Pfam" id="PF06094">
    <property type="entry name" value="GGACT"/>
    <property type="match status" value="1"/>
</dbReference>
<dbReference type="SUPFAM" id="SSF110857">
    <property type="entry name" value="Gamma-glutamyl cyclotransferase-like"/>
    <property type="match status" value="1"/>
</dbReference>